<evidence type="ECO:0000313" key="6">
    <source>
        <dbReference type="Proteomes" id="UP000243065"/>
    </source>
</evidence>
<proteinExistence type="predicted"/>
<evidence type="ECO:0000256" key="3">
    <source>
        <dbReference type="SAM" id="Coils"/>
    </source>
</evidence>
<dbReference type="GO" id="GO:0030313">
    <property type="term" value="C:cell envelope"/>
    <property type="evidence" value="ECO:0007669"/>
    <property type="project" value="UniProtKB-SubCell"/>
</dbReference>
<dbReference type="Gene3D" id="1.10.287.470">
    <property type="entry name" value="Helix hairpin bin"/>
    <property type="match status" value="1"/>
</dbReference>
<dbReference type="PANTHER" id="PTHR32347">
    <property type="entry name" value="EFFLUX SYSTEM COMPONENT YKNX-RELATED"/>
    <property type="match status" value="1"/>
</dbReference>
<dbReference type="Gene3D" id="2.40.50.100">
    <property type="match status" value="1"/>
</dbReference>
<feature type="domain" description="YbhG-like alpha-helical hairpin" evidence="4">
    <location>
        <begin position="104"/>
        <end position="217"/>
    </location>
</feature>
<feature type="coiled-coil region" evidence="3">
    <location>
        <begin position="199"/>
        <end position="226"/>
    </location>
</feature>
<dbReference type="Pfam" id="PF25881">
    <property type="entry name" value="HH_YBHG"/>
    <property type="match status" value="1"/>
</dbReference>
<accession>A0A656D744</accession>
<evidence type="ECO:0000256" key="2">
    <source>
        <dbReference type="ARBA" id="ARBA00023054"/>
    </source>
</evidence>
<dbReference type="OrthoDB" id="9792215at2"/>
<organism evidence="5 6">
    <name type="scientific">Kryptobacter tengchongensis</name>
    <dbReference type="NCBI Taxonomy" id="1643429"/>
    <lineage>
        <taxon>Bacteria</taxon>
        <taxon>Pseudomonadati</taxon>
        <taxon>Candidatus Kryptoniota</taxon>
        <taxon>Candidatus Kryptobacter</taxon>
    </lineage>
</organism>
<name>A0A656D744_KRYT1</name>
<comment type="subcellular location">
    <subcellularLocation>
        <location evidence="1">Cell envelope</location>
    </subcellularLocation>
</comment>
<evidence type="ECO:0000259" key="4">
    <source>
        <dbReference type="Pfam" id="PF25881"/>
    </source>
</evidence>
<dbReference type="Proteomes" id="UP000243065">
    <property type="component" value="Unassembled WGS sequence"/>
</dbReference>
<dbReference type="InterPro" id="IPR050465">
    <property type="entry name" value="UPF0194_transport"/>
</dbReference>
<evidence type="ECO:0000256" key="1">
    <source>
        <dbReference type="ARBA" id="ARBA00004196"/>
    </source>
</evidence>
<keyword evidence="6" id="KW-1185">Reference proteome</keyword>
<keyword evidence="2 3" id="KW-0175">Coiled coil</keyword>
<dbReference type="RefSeq" id="WP_072150038.1">
    <property type="nucleotide sequence ID" value="NZ_CZVU01000018.1"/>
</dbReference>
<protein>
    <submittedName>
        <fullName evidence="5">Multidrug resistance efflux pump</fullName>
    </submittedName>
</protein>
<dbReference type="AlphaFoldDB" id="A0A656D744"/>
<dbReference type="EMBL" id="CZVU01000018">
    <property type="protein sequence ID" value="CUS99258.1"/>
    <property type="molecule type" value="Genomic_DNA"/>
</dbReference>
<gene>
    <name evidence="5" type="ORF">JGI24_00579</name>
</gene>
<evidence type="ECO:0000313" key="5">
    <source>
        <dbReference type="EMBL" id="CUS99258.1"/>
    </source>
</evidence>
<sequence>MKNILLISFLLIVLFLVVLFSPIEIEMKISSTGKILPVREVDIIRSQDDRIVMISRDNLSGVVTFYQTLSFGRGDAIKLAFRRPFKVGDKIMAGDTIAKIISADIEYQLVRLKGLVQTEMATLNVLKTGAKEEVIKEMENRLAYAKQQLDAQQRIFERMKILYEKNLISQQEYEVVESTLELYRINFNVVKSQLEAFKTGAKKEEIEASEVKIKALEDEINALLNKLNSFCFLSPINGIVFKFSSSDTIISIADESEYAVISLFESKRIFDLKEGQDVEVISTFGISKGKIYGMDNCAYFVNGREVVPVRIKIDKGFKLLPNSFVKCNVYVGKLKIKDYVYRILTEFLRIRL</sequence>
<reference evidence="5 6" key="1">
    <citation type="submission" date="2015-11" db="EMBL/GenBank/DDBJ databases">
        <authorList>
            <person name="Varghese N."/>
        </authorList>
    </citation>
    <scope>NUCLEOTIDE SEQUENCE [LARGE SCALE GENOMIC DNA]</scope>
    <source>
        <strain evidence="5 6">JGI-24</strain>
    </source>
</reference>
<dbReference type="InterPro" id="IPR059052">
    <property type="entry name" value="HH_YbhG-like"/>
</dbReference>